<dbReference type="KEGG" id="hsd:SD1D_0961"/>
<keyword evidence="2" id="KW-1185">Reference proteome</keyword>
<dbReference type="EMBL" id="LN879430">
    <property type="protein sequence ID" value="CUH92508.1"/>
    <property type="molecule type" value="Genomic_DNA"/>
</dbReference>
<evidence type="ECO:0000313" key="2">
    <source>
        <dbReference type="Proteomes" id="UP000196053"/>
    </source>
</evidence>
<dbReference type="Proteomes" id="UP000196053">
    <property type="component" value="Chromosome I"/>
</dbReference>
<accession>A0A0K8J590</accession>
<dbReference type="PROSITE" id="PS51257">
    <property type="entry name" value="PROKAR_LIPOPROTEIN"/>
    <property type="match status" value="1"/>
</dbReference>
<gene>
    <name evidence="1" type="ORF">SD1D_0961</name>
</gene>
<evidence type="ECO:0000313" key="1">
    <source>
        <dbReference type="EMBL" id="CUH92508.1"/>
    </source>
</evidence>
<proteinExistence type="predicted"/>
<reference evidence="2" key="1">
    <citation type="submission" date="2015-09" db="EMBL/GenBank/DDBJ databases">
        <authorList>
            <person name="Wibberg D."/>
        </authorList>
    </citation>
    <scope>NUCLEOTIDE SEQUENCE [LARGE SCALE GENOMIC DNA]</scope>
    <source>
        <strain evidence="2">SD1D</strain>
    </source>
</reference>
<sequence length="288" mass="33408">MKKTIYVLNIFLIIFLFTACGKNTSSITLGNLSFKYDTKVWKMLEKSDESTSIELRDSNDNIINIYTSTESTYQHPMTMISFIEDILSSSEDFQVFQEPNEITVNGNKWYEYGYIYTVGSTTYKVYQRYYGKYYTAASVSYTSIIDNFYAGYDEAIKLMSQIKVNEEVNNENEKKAKEFLVGEWDLNKEGYLIFSEDGTYEWYSDKSKNKNNMHYGTYGCDVENPSLSLNEGDGIYLVLFPEALIINGKSDSSIQFKNDFIISFKEEENNGYSMVNIATYSLYTMYKQ</sequence>
<protein>
    <submittedName>
        <fullName evidence="1">Uncharacterized protein</fullName>
    </submittedName>
</protein>
<dbReference type="RefSeq" id="WP_058257871.1">
    <property type="nucleotide sequence ID" value="NZ_DUPS01000036.1"/>
</dbReference>
<dbReference type="AlphaFoldDB" id="A0A0K8J590"/>
<organism evidence="1 2">
    <name type="scientific">Herbinix luporum</name>
    <dbReference type="NCBI Taxonomy" id="1679721"/>
    <lineage>
        <taxon>Bacteria</taxon>
        <taxon>Bacillati</taxon>
        <taxon>Bacillota</taxon>
        <taxon>Clostridia</taxon>
        <taxon>Lachnospirales</taxon>
        <taxon>Lachnospiraceae</taxon>
        <taxon>Herbinix</taxon>
    </lineage>
</organism>
<dbReference type="OrthoDB" id="2044945at2"/>
<name>A0A0K8J590_9FIRM</name>